<sequence>MSVGGLKCSHPPSAKVCAEEDHNSFITTITSKLNNIMHAIAAPLPPPPPPPITNPLIDAAMDYINNMLQLSTDNWINIGNYFLKHQELAKQIWVQCWLMKYWDGQK</sequence>
<reference evidence="2" key="2">
    <citation type="submission" date="2015-01" db="EMBL/GenBank/DDBJ databases">
        <title>Evolutionary Origins and Diversification of the Mycorrhizal Mutualists.</title>
        <authorList>
            <consortium name="DOE Joint Genome Institute"/>
            <consortium name="Mycorrhizal Genomics Consortium"/>
            <person name="Kohler A."/>
            <person name="Kuo A."/>
            <person name="Nagy L.G."/>
            <person name="Floudas D."/>
            <person name="Copeland A."/>
            <person name="Barry K.W."/>
            <person name="Cichocki N."/>
            <person name="Veneault-Fourrey C."/>
            <person name="LaButti K."/>
            <person name="Lindquist E.A."/>
            <person name="Lipzen A."/>
            <person name="Lundell T."/>
            <person name="Morin E."/>
            <person name="Murat C."/>
            <person name="Riley R."/>
            <person name="Ohm R."/>
            <person name="Sun H."/>
            <person name="Tunlid A."/>
            <person name="Henrissat B."/>
            <person name="Grigoriev I.V."/>
            <person name="Hibbett D.S."/>
            <person name="Martin F."/>
        </authorList>
    </citation>
    <scope>NUCLEOTIDE SEQUENCE [LARGE SCALE GENOMIC DNA]</scope>
    <source>
        <strain evidence="2">Marx 270</strain>
    </source>
</reference>
<evidence type="ECO:0000313" key="2">
    <source>
        <dbReference type="Proteomes" id="UP000054217"/>
    </source>
</evidence>
<dbReference type="AlphaFoldDB" id="A0A0C3KAS6"/>
<organism evidence="1 2">
    <name type="scientific">Pisolithus tinctorius Marx 270</name>
    <dbReference type="NCBI Taxonomy" id="870435"/>
    <lineage>
        <taxon>Eukaryota</taxon>
        <taxon>Fungi</taxon>
        <taxon>Dikarya</taxon>
        <taxon>Basidiomycota</taxon>
        <taxon>Agaricomycotina</taxon>
        <taxon>Agaricomycetes</taxon>
        <taxon>Agaricomycetidae</taxon>
        <taxon>Boletales</taxon>
        <taxon>Sclerodermatineae</taxon>
        <taxon>Pisolithaceae</taxon>
        <taxon>Pisolithus</taxon>
    </lineage>
</organism>
<dbReference type="HOGENOM" id="CLU_2122066_0_0_1"/>
<accession>A0A0C3KAS6</accession>
<keyword evidence="2" id="KW-1185">Reference proteome</keyword>
<name>A0A0C3KAS6_PISTI</name>
<protein>
    <submittedName>
        <fullName evidence="1">Uncharacterized protein</fullName>
    </submittedName>
</protein>
<dbReference type="Proteomes" id="UP000054217">
    <property type="component" value="Unassembled WGS sequence"/>
</dbReference>
<proteinExistence type="predicted"/>
<dbReference type="InParanoid" id="A0A0C3KAS6"/>
<reference evidence="1 2" key="1">
    <citation type="submission" date="2014-04" db="EMBL/GenBank/DDBJ databases">
        <authorList>
            <consortium name="DOE Joint Genome Institute"/>
            <person name="Kuo A."/>
            <person name="Kohler A."/>
            <person name="Costa M.D."/>
            <person name="Nagy L.G."/>
            <person name="Floudas D."/>
            <person name="Copeland A."/>
            <person name="Barry K.W."/>
            <person name="Cichocki N."/>
            <person name="Veneault-Fourrey C."/>
            <person name="LaButti K."/>
            <person name="Lindquist E.A."/>
            <person name="Lipzen A."/>
            <person name="Lundell T."/>
            <person name="Morin E."/>
            <person name="Murat C."/>
            <person name="Sun H."/>
            <person name="Tunlid A."/>
            <person name="Henrissat B."/>
            <person name="Grigoriev I.V."/>
            <person name="Hibbett D.S."/>
            <person name="Martin F."/>
            <person name="Nordberg H.P."/>
            <person name="Cantor M.N."/>
            <person name="Hua S.X."/>
        </authorList>
    </citation>
    <scope>NUCLEOTIDE SEQUENCE [LARGE SCALE GENOMIC DNA]</scope>
    <source>
        <strain evidence="1 2">Marx 270</strain>
    </source>
</reference>
<gene>
    <name evidence="1" type="ORF">M404DRAFT_24404</name>
</gene>
<evidence type="ECO:0000313" key="1">
    <source>
        <dbReference type="EMBL" id="KIO06717.1"/>
    </source>
</evidence>
<dbReference type="EMBL" id="KN831962">
    <property type="protein sequence ID" value="KIO06717.1"/>
    <property type="molecule type" value="Genomic_DNA"/>
</dbReference>